<keyword evidence="2" id="KW-0472">Membrane</keyword>
<feature type="compositionally biased region" description="Low complexity" evidence="1">
    <location>
        <begin position="112"/>
        <end position="121"/>
    </location>
</feature>
<organism evidence="3 4">
    <name type="scientific">Actinoplanes regularis</name>
    <dbReference type="NCBI Taxonomy" id="52697"/>
    <lineage>
        <taxon>Bacteria</taxon>
        <taxon>Bacillati</taxon>
        <taxon>Actinomycetota</taxon>
        <taxon>Actinomycetes</taxon>
        <taxon>Micromonosporales</taxon>
        <taxon>Micromonosporaceae</taxon>
        <taxon>Actinoplanes</taxon>
    </lineage>
</organism>
<feature type="region of interest" description="Disordered" evidence="1">
    <location>
        <begin position="78"/>
        <end position="131"/>
    </location>
</feature>
<reference evidence="3 4" key="1">
    <citation type="submission" date="2017-06" db="EMBL/GenBank/DDBJ databases">
        <authorList>
            <person name="Kim H.J."/>
            <person name="Triplett B.A."/>
        </authorList>
    </citation>
    <scope>NUCLEOTIDE SEQUENCE [LARGE SCALE GENOMIC DNA]</scope>
    <source>
        <strain evidence="3 4">DSM 43151</strain>
    </source>
</reference>
<evidence type="ECO:0000256" key="2">
    <source>
        <dbReference type="SAM" id="Phobius"/>
    </source>
</evidence>
<keyword evidence="2" id="KW-0812">Transmembrane</keyword>
<dbReference type="Proteomes" id="UP000198415">
    <property type="component" value="Unassembled WGS sequence"/>
</dbReference>
<dbReference type="AlphaFoldDB" id="A0A239DC53"/>
<keyword evidence="2" id="KW-1133">Transmembrane helix</keyword>
<dbReference type="RefSeq" id="WP_089296417.1">
    <property type="nucleotide sequence ID" value="NZ_BOMU01000066.1"/>
</dbReference>
<proteinExistence type="predicted"/>
<gene>
    <name evidence="3" type="ORF">SAMN06264365_11392</name>
</gene>
<dbReference type="EMBL" id="FZNR01000013">
    <property type="protein sequence ID" value="SNS29900.1"/>
    <property type="molecule type" value="Genomic_DNA"/>
</dbReference>
<evidence type="ECO:0000313" key="4">
    <source>
        <dbReference type="Proteomes" id="UP000198415"/>
    </source>
</evidence>
<keyword evidence="4" id="KW-1185">Reference proteome</keyword>
<sequence>MSERDRHDRLHQGQLYVSATVTAQRRRDFRRKLTVAGVTGAVAVLAGAYLLTTRVTETGQEAVPEPAALAPLTTAATPAIDETGRSAVPGNLRASRATRPAQPAKRAPSPTPATLAALSAPVGGPSGPEQRGIVTRRVETVQNGTVRVSSARFDLTGQNDLPFAADAGYAAGNDVRCTTRVRFSADEPVAAQPNLLLCWRVSDRRSVVTMAVAAHGLPDPRDSVDIIAREWASLE</sequence>
<evidence type="ECO:0000256" key="1">
    <source>
        <dbReference type="SAM" id="MobiDB-lite"/>
    </source>
</evidence>
<dbReference type="OrthoDB" id="3296561at2"/>
<evidence type="ECO:0000313" key="3">
    <source>
        <dbReference type="EMBL" id="SNS29900.1"/>
    </source>
</evidence>
<name>A0A239DC53_9ACTN</name>
<accession>A0A239DC53</accession>
<feature type="transmembrane region" description="Helical" evidence="2">
    <location>
        <begin position="33"/>
        <end position="51"/>
    </location>
</feature>
<protein>
    <submittedName>
        <fullName evidence="3">Uncharacterized protein</fullName>
    </submittedName>
</protein>